<evidence type="ECO:0000256" key="1">
    <source>
        <dbReference type="SAM" id="Phobius"/>
    </source>
</evidence>
<comment type="caution">
    <text evidence="2">The sequence shown here is derived from an EMBL/GenBank/DDBJ whole genome shotgun (WGS) entry which is preliminary data.</text>
</comment>
<keyword evidence="1" id="KW-0472">Membrane</keyword>
<keyword evidence="1" id="KW-1133">Transmembrane helix</keyword>
<feature type="transmembrane region" description="Helical" evidence="1">
    <location>
        <begin position="16"/>
        <end position="36"/>
    </location>
</feature>
<keyword evidence="1" id="KW-0812">Transmembrane</keyword>
<gene>
    <name evidence="2" type="ORF">C1I98_39585</name>
</gene>
<evidence type="ECO:0000313" key="2">
    <source>
        <dbReference type="EMBL" id="PZG14270.1"/>
    </source>
</evidence>
<dbReference type="Proteomes" id="UP000248544">
    <property type="component" value="Unassembled WGS sequence"/>
</dbReference>
<evidence type="ECO:0000313" key="3">
    <source>
        <dbReference type="Proteomes" id="UP000248544"/>
    </source>
</evidence>
<feature type="transmembrane region" description="Helical" evidence="1">
    <location>
        <begin position="48"/>
        <end position="67"/>
    </location>
</feature>
<dbReference type="AlphaFoldDB" id="A0A2W2EKW6"/>
<dbReference type="EMBL" id="POUA01000833">
    <property type="protein sequence ID" value="PZG14270.1"/>
    <property type="molecule type" value="Genomic_DNA"/>
</dbReference>
<sequence length="166" mass="17718">MLPSITPDHPFASRRLVPVVVPGMVLLGVWGLRWVLAQARRRGYGPRVRRGLATAGVVLVLVPPAFVSGGTAFTPVERGEAAAVAGLCAAIPPDASVLLVERVTGDRFAQVVRGLCGVPAARVRMLSTIDKEVAQAADVRRLMTRIRQAGRRPVLLAAAQAQLIRY</sequence>
<name>A0A2W2EKW6_9ACTN</name>
<proteinExistence type="predicted"/>
<protein>
    <submittedName>
        <fullName evidence="2">Uncharacterized protein</fullName>
    </submittedName>
</protein>
<feature type="non-terminal residue" evidence="2">
    <location>
        <position position="166"/>
    </location>
</feature>
<keyword evidence="3" id="KW-1185">Reference proteome</keyword>
<organism evidence="2 3">
    <name type="scientific">Spongiactinospora gelatinilytica</name>
    <dbReference type="NCBI Taxonomy" id="2666298"/>
    <lineage>
        <taxon>Bacteria</taxon>
        <taxon>Bacillati</taxon>
        <taxon>Actinomycetota</taxon>
        <taxon>Actinomycetes</taxon>
        <taxon>Streptosporangiales</taxon>
        <taxon>Streptosporangiaceae</taxon>
        <taxon>Spongiactinospora</taxon>
    </lineage>
</organism>
<reference evidence="2 3" key="1">
    <citation type="submission" date="2018-01" db="EMBL/GenBank/DDBJ databases">
        <title>Draft genome sequence of Sphaerisporangium sp. 7K107.</title>
        <authorList>
            <person name="Sahin N."/>
            <person name="Saygin H."/>
            <person name="Ay H."/>
        </authorList>
    </citation>
    <scope>NUCLEOTIDE SEQUENCE [LARGE SCALE GENOMIC DNA]</scope>
    <source>
        <strain evidence="2 3">7K107</strain>
    </source>
</reference>
<accession>A0A2W2EKW6</accession>